<dbReference type="CDD" id="cd08252">
    <property type="entry name" value="AL_MDR"/>
    <property type="match status" value="1"/>
</dbReference>
<protein>
    <submittedName>
        <fullName evidence="4">Zinc-binding dehydrogenase-like protein 1</fullName>
    </submittedName>
</protein>
<dbReference type="GO" id="GO:0016491">
    <property type="term" value="F:oxidoreductase activity"/>
    <property type="evidence" value="ECO:0007669"/>
    <property type="project" value="InterPro"/>
</dbReference>
<dbReference type="AlphaFoldDB" id="A0A4U7AWH7"/>
<dbReference type="InterPro" id="IPR051603">
    <property type="entry name" value="Zinc-ADH_QOR/CCCR"/>
</dbReference>
<evidence type="ECO:0000259" key="3">
    <source>
        <dbReference type="SMART" id="SM00829"/>
    </source>
</evidence>
<evidence type="ECO:0000256" key="2">
    <source>
        <dbReference type="ARBA" id="ARBA00022857"/>
    </source>
</evidence>
<dbReference type="SMART" id="SM00829">
    <property type="entry name" value="PKS_ER"/>
    <property type="match status" value="1"/>
</dbReference>
<dbReference type="EMBL" id="PTQR01000080">
    <property type="protein sequence ID" value="TKX21555.1"/>
    <property type="molecule type" value="Genomic_DNA"/>
</dbReference>
<gene>
    <name evidence="4" type="ORF">C1H76_6051</name>
</gene>
<evidence type="ECO:0000313" key="4">
    <source>
        <dbReference type="EMBL" id="TKX21555.1"/>
    </source>
</evidence>
<dbReference type="Pfam" id="PF08240">
    <property type="entry name" value="ADH_N"/>
    <property type="match status" value="1"/>
</dbReference>
<feature type="domain" description="Enoyl reductase (ER)" evidence="3">
    <location>
        <begin position="11"/>
        <end position="348"/>
    </location>
</feature>
<evidence type="ECO:0000256" key="1">
    <source>
        <dbReference type="ARBA" id="ARBA00010371"/>
    </source>
</evidence>
<comment type="caution">
    <text evidence="4">The sequence shown here is derived from an EMBL/GenBank/DDBJ whole genome shotgun (WGS) entry which is preliminary data.</text>
</comment>
<dbReference type="Pfam" id="PF00107">
    <property type="entry name" value="ADH_zinc_N"/>
    <property type="match status" value="1"/>
</dbReference>
<proteinExistence type="inferred from homology"/>
<dbReference type="SUPFAM" id="SSF50129">
    <property type="entry name" value="GroES-like"/>
    <property type="match status" value="1"/>
</dbReference>
<dbReference type="InterPro" id="IPR014182">
    <property type="entry name" value="ADH_Zn_typ-1"/>
</dbReference>
<dbReference type="PANTHER" id="PTHR44154">
    <property type="entry name" value="QUINONE OXIDOREDUCTASE"/>
    <property type="match status" value="1"/>
</dbReference>
<evidence type="ECO:0000313" key="5">
    <source>
        <dbReference type="Proteomes" id="UP000308133"/>
    </source>
</evidence>
<dbReference type="InterPro" id="IPR013154">
    <property type="entry name" value="ADH-like_N"/>
</dbReference>
<accession>A0A4U7AWH7</accession>
<dbReference type="Proteomes" id="UP000308133">
    <property type="component" value="Unassembled WGS sequence"/>
</dbReference>
<dbReference type="InterPro" id="IPR036291">
    <property type="entry name" value="NAD(P)-bd_dom_sf"/>
</dbReference>
<dbReference type="PANTHER" id="PTHR44154:SF1">
    <property type="entry name" value="QUINONE OXIDOREDUCTASE"/>
    <property type="match status" value="1"/>
</dbReference>
<dbReference type="Gene3D" id="3.90.180.10">
    <property type="entry name" value="Medium-chain alcohol dehydrogenases, catalytic domain"/>
    <property type="match status" value="1"/>
</dbReference>
<dbReference type="Gene3D" id="3.40.50.720">
    <property type="entry name" value="NAD(P)-binding Rossmann-like Domain"/>
    <property type="match status" value="1"/>
</dbReference>
<organism evidence="4 5">
    <name type="scientific">Elsinoe australis</name>
    <dbReference type="NCBI Taxonomy" id="40998"/>
    <lineage>
        <taxon>Eukaryota</taxon>
        <taxon>Fungi</taxon>
        <taxon>Dikarya</taxon>
        <taxon>Ascomycota</taxon>
        <taxon>Pezizomycotina</taxon>
        <taxon>Dothideomycetes</taxon>
        <taxon>Dothideomycetidae</taxon>
        <taxon>Myriangiales</taxon>
        <taxon>Elsinoaceae</taxon>
        <taxon>Elsinoe</taxon>
    </lineage>
</organism>
<dbReference type="GO" id="GO:0008270">
    <property type="term" value="F:zinc ion binding"/>
    <property type="evidence" value="ECO:0007669"/>
    <property type="project" value="InterPro"/>
</dbReference>
<keyword evidence="2" id="KW-0521">NADP</keyword>
<dbReference type="InterPro" id="IPR013149">
    <property type="entry name" value="ADH-like_C"/>
</dbReference>
<sequence length="362" mass="39769">MRAIAVQKKYGDIQELQPVELPDPKLETDNDLLIRVKAAAVNPVDTKTRAGTYDDYCKDGNPREYYNHVPKLPHVIGFDGAGVVEDAGSNASKKFSKGDQVYYCGSPFRQGSNAELQLVDYRVVAKKPKNLDFVEAAAMPLTWITAWEALVERMEIKEGEDAALLIINGAGGVGSAASQIARKVLKLKTVITTASRDETKQFTTEMGATHVVNHREDVVKQIADLKLSQPVKYIFITSRTEQYLAPCGEIAAPFGRVCSLVQTQDLSGMYGYPWMAKSLTFVWCLLGTKPYYGTDVESHGKILEDLRKWLEDGTVKTTLKSRLPMTAAGLWKGHELLGSGKGIGKTGFDVAHDGMVESDAFT</sequence>
<comment type="similarity">
    <text evidence="1">Belongs to the zinc-containing alcohol dehydrogenase family. Quinone oxidoreductase subfamily.</text>
</comment>
<dbReference type="InterPro" id="IPR011032">
    <property type="entry name" value="GroES-like_sf"/>
</dbReference>
<dbReference type="InterPro" id="IPR020843">
    <property type="entry name" value="ER"/>
</dbReference>
<dbReference type="SUPFAM" id="SSF51735">
    <property type="entry name" value="NAD(P)-binding Rossmann-fold domains"/>
    <property type="match status" value="1"/>
</dbReference>
<reference evidence="4 5" key="1">
    <citation type="submission" date="2018-02" db="EMBL/GenBank/DDBJ databases">
        <title>Draft genome sequences of Elsinoe sp., causing black scab on jojoba.</title>
        <authorList>
            <person name="Stodart B."/>
            <person name="Jeffress S."/>
            <person name="Ash G."/>
            <person name="Arun Chinnappa K."/>
        </authorList>
    </citation>
    <scope>NUCLEOTIDE SEQUENCE [LARGE SCALE GENOMIC DNA]</scope>
    <source>
        <strain evidence="4 5">Hillstone_2</strain>
    </source>
</reference>
<name>A0A4U7AWH7_9PEZI</name>